<gene>
    <name evidence="3" type="ORF">RVF87_17710</name>
</gene>
<dbReference type="InterPro" id="IPR006680">
    <property type="entry name" value="Amidohydro-rel"/>
</dbReference>
<evidence type="ECO:0000313" key="4">
    <source>
        <dbReference type="Proteomes" id="UP001479933"/>
    </source>
</evidence>
<dbReference type="RefSeq" id="WP_066171988.1">
    <property type="nucleotide sequence ID" value="NZ_CP136137.1"/>
</dbReference>
<evidence type="ECO:0000256" key="1">
    <source>
        <dbReference type="ARBA" id="ARBA00023239"/>
    </source>
</evidence>
<protein>
    <submittedName>
        <fullName evidence="3">Amidohydrolase family protein</fullName>
    </submittedName>
</protein>
<reference evidence="3 4" key="1">
    <citation type="journal article" date="2023" name="Virus Evol.">
        <title>Computational host range prediction-The good, the bad, and the ugly.</title>
        <authorList>
            <person name="Howell A.A."/>
            <person name="Versoza C.J."/>
            <person name="Pfeifer S.P."/>
        </authorList>
    </citation>
    <scope>NUCLEOTIDE SEQUENCE [LARGE SCALE GENOMIC DNA]</scope>
    <source>
        <strain evidence="3 4">1610/1b</strain>
    </source>
</reference>
<feature type="domain" description="Amidohydrolase-related" evidence="2">
    <location>
        <begin position="67"/>
        <end position="385"/>
    </location>
</feature>
<accession>A0ABZ2TZU0</accession>
<dbReference type="EMBL" id="CP136137">
    <property type="protein sequence ID" value="WYY06867.1"/>
    <property type="molecule type" value="Genomic_DNA"/>
</dbReference>
<dbReference type="InterPro" id="IPR032466">
    <property type="entry name" value="Metal_Hydrolase"/>
</dbReference>
<sequence>MPLRDEHQIVSVDDHLVEHPRVWQDRLPERFKEAGPRIIEVDNKHLWTYDDQVFPTIGLNAVAGKPPEEWGMDPVRYEDMIPGCYDPAARVKDMDLDGVQAALCFPSFPGFGGGTFFRAKDKELAYHCVQAWNDFYIDEWCGTAPDRFIPMAILPVWDIELTVAEAKRVIAKGARTVSFPDSPVPLGLPSLHSDHWDPLWAVLSEAGVPVSQHFGSGSYVPGFSFSSMAPVAGQMTMPDAPFAVAITLFSSNLMWTTVDWLFSGKLQQFPDLQISLAEGGVGWVPYILERSDFVWERHRHYQDIDFDAKPSDLFRQHFWGCFIDDDFGVKNRYAIGVDRMTLEVDYPHSDSNWPNSRKRAAEVLAEVPDDECSLIVEQNARRMLSFPRVATREAATVS</sequence>
<proteinExistence type="predicted"/>
<dbReference type="Pfam" id="PF04909">
    <property type="entry name" value="Amidohydro_2"/>
    <property type="match status" value="1"/>
</dbReference>
<name>A0ABZ2TZU0_9ACTN</name>
<keyword evidence="4" id="KW-1185">Reference proteome</keyword>
<dbReference type="Proteomes" id="UP001479933">
    <property type="component" value="Chromosome"/>
</dbReference>
<dbReference type="PANTHER" id="PTHR21240:SF28">
    <property type="entry name" value="ISO-OROTATE DECARBOXYLASE (EUROFUNG)"/>
    <property type="match status" value="1"/>
</dbReference>
<dbReference type="SUPFAM" id="SSF51556">
    <property type="entry name" value="Metallo-dependent hydrolases"/>
    <property type="match status" value="1"/>
</dbReference>
<organism evidence="3 4">
    <name type="scientific">Gordonia hydrophobica</name>
    <dbReference type="NCBI Taxonomy" id="40516"/>
    <lineage>
        <taxon>Bacteria</taxon>
        <taxon>Bacillati</taxon>
        <taxon>Actinomycetota</taxon>
        <taxon>Actinomycetes</taxon>
        <taxon>Mycobacteriales</taxon>
        <taxon>Gordoniaceae</taxon>
        <taxon>Gordonia</taxon>
    </lineage>
</organism>
<evidence type="ECO:0000259" key="2">
    <source>
        <dbReference type="Pfam" id="PF04909"/>
    </source>
</evidence>
<keyword evidence="1" id="KW-0456">Lyase</keyword>
<dbReference type="InterPro" id="IPR032465">
    <property type="entry name" value="ACMSD"/>
</dbReference>
<dbReference type="Gene3D" id="3.20.20.140">
    <property type="entry name" value="Metal-dependent hydrolases"/>
    <property type="match status" value="1"/>
</dbReference>
<evidence type="ECO:0000313" key="3">
    <source>
        <dbReference type="EMBL" id="WYY06867.1"/>
    </source>
</evidence>
<dbReference type="PANTHER" id="PTHR21240">
    <property type="entry name" value="2-AMINO-3-CARBOXYLMUCONATE-6-SEMIALDEHYDE DECARBOXYLASE"/>
    <property type="match status" value="1"/>
</dbReference>